<dbReference type="EMBL" id="QFFZ01000033">
    <property type="protein sequence ID" value="TEB10054.1"/>
    <property type="molecule type" value="Genomic_DNA"/>
</dbReference>
<dbReference type="InterPro" id="IPR002586">
    <property type="entry name" value="CobQ/CobB/MinD/ParA_Nub-bd_dom"/>
</dbReference>
<feature type="domain" description="CobQ/CobB/MinD/ParA nucleotide binding" evidence="1">
    <location>
        <begin position="14"/>
        <end position="161"/>
    </location>
</feature>
<dbReference type="Gene3D" id="3.40.50.300">
    <property type="entry name" value="P-loop containing nucleotide triphosphate hydrolases"/>
    <property type="match status" value="1"/>
</dbReference>
<gene>
    <name evidence="2" type="ORF">Pmgp_02647</name>
</gene>
<evidence type="ECO:0000259" key="1">
    <source>
        <dbReference type="Pfam" id="PF01656"/>
    </source>
</evidence>
<proteinExistence type="predicted"/>
<dbReference type="Pfam" id="PF01656">
    <property type="entry name" value="CbiA"/>
    <property type="match status" value="1"/>
</dbReference>
<evidence type="ECO:0000313" key="2">
    <source>
        <dbReference type="EMBL" id="TEB10054.1"/>
    </source>
</evidence>
<dbReference type="AlphaFoldDB" id="A0A4Y7RM32"/>
<organism evidence="2 3">
    <name type="scientific">Pelotomaculum propionicicum</name>
    <dbReference type="NCBI Taxonomy" id="258475"/>
    <lineage>
        <taxon>Bacteria</taxon>
        <taxon>Bacillati</taxon>
        <taxon>Bacillota</taxon>
        <taxon>Clostridia</taxon>
        <taxon>Eubacteriales</taxon>
        <taxon>Desulfotomaculaceae</taxon>
        <taxon>Pelotomaculum</taxon>
    </lineage>
</organism>
<dbReference type="OrthoDB" id="9779501at2"/>
<sequence>MKLFEELKRINIFAGDFGSGKTEIALNCAAKINETGKKVALVDLDLINPYFRTRLVKKNFEDKGIKVISPQGKLANADIPALSPAIYGVLEGQNYHGVFDVGGGDIGSVVLGRFTDYLPEGSFNFFLVVNTCRPFTRDAGGIIKVLREIENTCRLKFTAIVSNTNLGPATDAATVLEGYRITSQAARILNLPVAFICALEKLAGSLKDIDVPVLPLTLFMKVPWLL</sequence>
<dbReference type="Proteomes" id="UP000297597">
    <property type="component" value="Unassembled WGS sequence"/>
</dbReference>
<keyword evidence="3" id="KW-1185">Reference proteome</keyword>
<name>A0A4Y7RM32_9FIRM</name>
<evidence type="ECO:0000313" key="3">
    <source>
        <dbReference type="Proteomes" id="UP000297597"/>
    </source>
</evidence>
<accession>A0A4Y7RM32</accession>
<dbReference type="SUPFAM" id="SSF52540">
    <property type="entry name" value="P-loop containing nucleoside triphosphate hydrolases"/>
    <property type="match status" value="1"/>
</dbReference>
<comment type="caution">
    <text evidence="2">The sequence shown here is derived from an EMBL/GenBank/DDBJ whole genome shotgun (WGS) entry which is preliminary data.</text>
</comment>
<reference evidence="2 3" key="1">
    <citation type="journal article" date="2018" name="Environ. Microbiol.">
        <title>Novel energy conservation strategies and behaviour of Pelotomaculum schinkii driving syntrophic propionate catabolism.</title>
        <authorList>
            <person name="Hidalgo-Ahumada C.A.P."/>
            <person name="Nobu M.K."/>
            <person name="Narihiro T."/>
            <person name="Tamaki H."/>
            <person name="Liu W.T."/>
            <person name="Kamagata Y."/>
            <person name="Stams A.J.M."/>
            <person name="Imachi H."/>
            <person name="Sousa D.Z."/>
        </authorList>
    </citation>
    <scope>NUCLEOTIDE SEQUENCE [LARGE SCALE GENOMIC DNA]</scope>
    <source>
        <strain evidence="2 3">MGP</strain>
    </source>
</reference>
<protein>
    <recommendedName>
        <fullName evidence="1">CobQ/CobB/MinD/ParA nucleotide binding domain-containing protein</fullName>
    </recommendedName>
</protein>
<dbReference type="InterPro" id="IPR027417">
    <property type="entry name" value="P-loop_NTPase"/>
</dbReference>
<dbReference type="RefSeq" id="WP_134214459.1">
    <property type="nucleotide sequence ID" value="NZ_QFFZ01000033.1"/>
</dbReference>